<name>A0A4Z2HNT7_9TELE</name>
<organism evidence="1 2">
    <name type="scientific">Liparis tanakae</name>
    <name type="common">Tanaka's snailfish</name>
    <dbReference type="NCBI Taxonomy" id="230148"/>
    <lineage>
        <taxon>Eukaryota</taxon>
        <taxon>Metazoa</taxon>
        <taxon>Chordata</taxon>
        <taxon>Craniata</taxon>
        <taxon>Vertebrata</taxon>
        <taxon>Euteleostomi</taxon>
        <taxon>Actinopterygii</taxon>
        <taxon>Neopterygii</taxon>
        <taxon>Teleostei</taxon>
        <taxon>Neoteleostei</taxon>
        <taxon>Acanthomorphata</taxon>
        <taxon>Eupercaria</taxon>
        <taxon>Perciformes</taxon>
        <taxon>Cottioidei</taxon>
        <taxon>Cottales</taxon>
        <taxon>Liparidae</taxon>
        <taxon>Liparis</taxon>
    </lineage>
</organism>
<comment type="caution">
    <text evidence="1">The sequence shown here is derived from an EMBL/GenBank/DDBJ whole genome shotgun (WGS) entry which is preliminary data.</text>
</comment>
<evidence type="ECO:0000313" key="1">
    <source>
        <dbReference type="EMBL" id="TNN66925.1"/>
    </source>
</evidence>
<accession>A0A4Z2HNT7</accession>
<dbReference type="AlphaFoldDB" id="A0A4Z2HNT7"/>
<reference evidence="1 2" key="1">
    <citation type="submission" date="2019-03" db="EMBL/GenBank/DDBJ databases">
        <title>First draft genome of Liparis tanakae, snailfish: a comprehensive survey of snailfish specific genes.</title>
        <authorList>
            <person name="Kim W."/>
            <person name="Song I."/>
            <person name="Jeong J.-H."/>
            <person name="Kim D."/>
            <person name="Kim S."/>
            <person name="Ryu S."/>
            <person name="Song J.Y."/>
            <person name="Lee S.K."/>
        </authorList>
    </citation>
    <scope>NUCLEOTIDE SEQUENCE [LARGE SCALE GENOMIC DNA]</scope>
    <source>
        <tissue evidence="1">Muscle</tissue>
    </source>
</reference>
<sequence length="99" mass="11510">MKMKRQWIRTALWGPSDQKNPADSKRTITHRPYWQVLESWQSTYRVTWSRSTPIITLCHLVLKSTERPGKVAVCRLPSAPIRKYSRDCRSPLSLSPACL</sequence>
<gene>
    <name evidence="1" type="ORF">EYF80_022842</name>
</gene>
<proteinExistence type="predicted"/>
<protein>
    <submittedName>
        <fullName evidence="1">Uncharacterized protein</fullName>
    </submittedName>
</protein>
<dbReference type="Proteomes" id="UP000314294">
    <property type="component" value="Unassembled WGS sequence"/>
</dbReference>
<keyword evidence="2" id="KW-1185">Reference proteome</keyword>
<evidence type="ECO:0000313" key="2">
    <source>
        <dbReference type="Proteomes" id="UP000314294"/>
    </source>
</evidence>
<dbReference type="EMBL" id="SRLO01000212">
    <property type="protein sequence ID" value="TNN66925.1"/>
    <property type="molecule type" value="Genomic_DNA"/>
</dbReference>